<gene>
    <name evidence="8" type="ORF">ORQ98_13740</name>
</gene>
<reference evidence="8 9" key="1">
    <citation type="submission" date="2022-11" db="EMBL/GenBank/DDBJ databases">
        <title>Spartinivicinus poritis sp. nov., isolated from scleractinian coral Porites lutea.</title>
        <authorList>
            <person name="Zhang G."/>
            <person name="Cai L."/>
            <person name="Wei Q."/>
        </authorList>
    </citation>
    <scope>NUCLEOTIDE SEQUENCE [LARGE SCALE GENOMIC DNA]</scope>
    <source>
        <strain evidence="8 9">A2-2</strain>
    </source>
</reference>
<comment type="similarity">
    <text evidence="2">Belongs to the polysaccharide synthase family.</text>
</comment>
<dbReference type="CDD" id="cd13127">
    <property type="entry name" value="MATE_tuaB_like"/>
    <property type="match status" value="1"/>
</dbReference>
<evidence type="ECO:0000256" key="2">
    <source>
        <dbReference type="ARBA" id="ARBA00007430"/>
    </source>
</evidence>
<evidence type="ECO:0000256" key="5">
    <source>
        <dbReference type="ARBA" id="ARBA00022989"/>
    </source>
</evidence>
<dbReference type="RefSeq" id="WP_274689378.1">
    <property type="nucleotide sequence ID" value="NZ_JAPMOU010000016.1"/>
</dbReference>
<evidence type="ECO:0000256" key="7">
    <source>
        <dbReference type="SAM" id="Phobius"/>
    </source>
</evidence>
<dbReference type="EMBL" id="JAPMOU010000016">
    <property type="protein sequence ID" value="MDE1463030.1"/>
    <property type="molecule type" value="Genomic_DNA"/>
</dbReference>
<comment type="subcellular location">
    <subcellularLocation>
        <location evidence="1">Cell membrane</location>
        <topology evidence="1">Multi-pass membrane protein</topology>
    </subcellularLocation>
</comment>
<feature type="transmembrane region" description="Helical" evidence="7">
    <location>
        <begin position="268"/>
        <end position="291"/>
    </location>
</feature>
<keyword evidence="9" id="KW-1185">Reference proteome</keyword>
<dbReference type="Pfam" id="PF13440">
    <property type="entry name" value="Polysacc_synt_3"/>
    <property type="match status" value="1"/>
</dbReference>
<keyword evidence="4 7" id="KW-0812">Transmembrane</keyword>
<comment type="caution">
    <text evidence="8">The sequence shown here is derived from an EMBL/GenBank/DDBJ whole genome shotgun (WGS) entry which is preliminary data.</text>
</comment>
<evidence type="ECO:0000313" key="9">
    <source>
        <dbReference type="Proteomes" id="UP001528823"/>
    </source>
</evidence>
<feature type="transmembrane region" description="Helical" evidence="7">
    <location>
        <begin position="7"/>
        <end position="24"/>
    </location>
</feature>
<evidence type="ECO:0000313" key="8">
    <source>
        <dbReference type="EMBL" id="MDE1463030.1"/>
    </source>
</evidence>
<evidence type="ECO:0000256" key="3">
    <source>
        <dbReference type="ARBA" id="ARBA00022475"/>
    </source>
</evidence>
<organism evidence="8 9">
    <name type="scientific">Spartinivicinus poritis</name>
    <dbReference type="NCBI Taxonomy" id="2994640"/>
    <lineage>
        <taxon>Bacteria</taxon>
        <taxon>Pseudomonadati</taxon>
        <taxon>Pseudomonadota</taxon>
        <taxon>Gammaproteobacteria</taxon>
        <taxon>Oceanospirillales</taxon>
        <taxon>Zooshikellaceae</taxon>
        <taxon>Spartinivicinus</taxon>
    </lineage>
</organism>
<dbReference type="Proteomes" id="UP001528823">
    <property type="component" value="Unassembled WGS sequence"/>
</dbReference>
<feature type="transmembrane region" description="Helical" evidence="7">
    <location>
        <begin position="429"/>
        <end position="455"/>
    </location>
</feature>
<proteinExistence type="inferred from homology"/>
<feature type="transmembrane region" description="Helical" evidence="7">
    <location>
        <begin position="366"/>
        <end position="390"/>
    </location>
</feature>
<feature type="transmembrane region" description="Helical" evidence="7">
    <location>
        <begin position="70"/>
        <end position="93"/>
    </location>
</feature>
<protein>
    <submittedName>
        <fullName evidence="8">Lipopolysaccharide biosynthesis protein</fullName>
    </submittedName>
</protein>
<dbReference type="PANTHER" id="PTHR30250">
    <property type="entry name" value="PST FAMILY PREDICTED COLANIC ACID TRANSPORTER"/>
    <property type="match status" value="1"/>
</dbReference>
<feature type="transmembrane region" description="Helical" evidence="7">
    <location>
        <begin position="163"/>
        <end position="180"/>
    </location>
</feature>
<dbReference type="InterPro" id="IPR050833">
    <property type="entry name" value="Poly_Biosynth_Transport"/>
</dbReference>
<feature type="transmembrane region" description="Helical" evidence="7">
    <location>
        <begin position="312"/>
        <end position="332"/>
    </location>
</feature>
<evidence type="ECO:0000256" key="4">
    <source>
        <dbReference type="ARBA" id="ARBA00022692"/>
    </source>
</evidence>
<accession>A0ABT5U9J6</accession>
<keyword evidence="5 7" id="KW-1133">Transmembrane helix</keyword>
<feature type="transmembrane region" description="Helical" evidence="7">
    <location>
        <begin position="99"/>
        <end position="119"/>
    </location>
</feature>
<keyword evidence="3" id="KW-1003">Cell membrane</keyword>
<evidence type="ECO:0000256" key="1">
    <source>
        <dbReference type="ARBA" id="ARBA00004651"/>
    </source>
</evidence>
<sequence length="492" mass="54903">MVVLRLCVRLLSIVSLFIMARLLVPEDYGIVALAMSFYAILDVVTTFNFDLPLIQNQQATKDDYNTAWSLNILMGLFIAIGLLIGCYPIASLFNEPQLVPIFLCLAGMAIIQGFTNIGVVNFRKELNLKKEFNFEFGKKILSFLVTVGAGLLLKSYWALVFGMITNCLAGLILSFIMSSYRPSLSLKSWRSLLSFSKWMLFTNVLLYANNRLMMLIVGSSLNTKILGNYSMMKEVADITTVELVLPIQKALFPGYSKLTDDKPQLAQVFLNSIAMIAFFGVPIATTLAALNEHFVITLLGEKWLSESWMLKIFCLAGAFSLVTGATLSIYYALAKPQIVTAILFIQGAIRISLFSYFIIQGYITEALLSILVTAILSTALSLVISCRLLSLPVFQLLWPLTRTTLSAVLLMASLLLLTKWFPLQYNFFIDFLSMSVMTLIGIVVYTVCHFSLWYFTYNSQNTAYCSKATGAESIIIQLVKPKLSALRLRLST</sequence>
<feature type="transmembrane region" description="Helical" evidence="7">
    <location>
        <begin position="338"/>
        <end position="359"/>
    </location>
</feature>
<feature type="transmembrane region" description="Helical" evidence="7">
    <location>
        <begin position="200"/>
        <end position="221"/>
    </location>
</feature>
<dbReference type="PANTHER" id="PTHR30250:SF10">
    <property type="entry name" value="LIPOPOLYSACCHARIDE BIOSYNTHESIS PROTEIN WZXC"/>
    <property type="match status" value="1"/>
</dbReference>
<keyword evidence="6 7" id="KW-0472">Membrane</keyword>
<evidence type="ECO:0000256" key="6">
    <source>
        <dbReference type="ARBA" id="ARBA00023136"/>
    </source>
</evidence>
<feature type="transmembrane region" description="Helical" evidence="7">
    <location>
        <begin position="30"/>
        <end position="49"/>
    </location>
</feature>
<name>A0ABT5U9J6_9GAMM</name>
<feature type="transmembrane region" description="Helical" evidence="7">
    <location>
        <begin position="396"/>
        <end position="417"/>
    </location>
</feature>